<dbReference type="InterPro" id="IPR050811">
    <property type="entry name" value="Phosphate_ABC_transporter"/>
</dbReference>
<dbReference type="CDD" id="cd13653">
    <property type="entry name" value="PBP2_phosphate_like_1"/>
    <property type="match status" value="1"/>
</dbReference>
<feature type="domain" description="OmpA-like" evidence="4">
    <location>
        <begin position="354"/>
        <end position="465"/>
    </location>
</feature>
<dbReference type="HOGENOM" id="CLU_026228_8_0_6"/>
<dbReference type="InterPro" id="IPR036737">
    <property type="entry name" value="OmpA-like_sf"/>
</dbReference>
<dbReference type="Pfam" id="PF00691">
    <property type="entry name" value="OmpA"/>
    <property type="match status" value="1"/>
</dbReference>
<evidence type="ECO:0000313" key="5">
    <source>
        <dbReference type="EMBL" id="EAT13151.1"/>
    </source>
</evidence>
<dbReference type="CDD" id="cd07185">
    <property type="entry name" value="OmpA_C-like"/>
    <property type="match status" value="1"/>
</dbReference>
<dbReference type="EMBL" id="AAQH01000002">
    <property type="protein sequence ID" value="EAT13151.1"/>
    <property type="molecule type" value="Genomic_DNA"/>
</dbReference>
<keyword evidence="2" id="KW-0472">Membrane</keyword>
<dbReference type="SUPFAM" id="SSF103088">
    <property type="entry name" value="OmpA-like"/>
    <property type="match status" value="1"/>
</dbReference>
<dbReference type="RefSeq" id="WP_007017537.1">
    <property type="nucleotide sequence ID" value="NZ_CH724114.1"/>
</dbReference>
<keyword evidence="6" id="KW-1185">Reference proteome</keyword>
<dbReference type="STRING" id="207949.RED65_00285"/>
<dbReference type="GO" id="GO:0016020">
    <property type="term" value="C:membrane"/>
    <property type="evidence" value="ECO:0007669"/>
    <property type="project" value="UniProtKB-UniRule"/>
</dbReference>
<dbReference type="Gene3D" id="3.40.190.10">
    <property type="entry name" value="Periplasmic binding protein-like II"/>
    <property type="match status" value="2"/>
</dbReference>
<dbReference type="PANTHER" id="PTHR30570">
    <property type="entry name" value="PERIPLASMIC PHOSPHATE BINDING COMPONENT OF PHOSPHATE ABC TRANSPORTER"/>
    <property type="match status" value="1"/>
</dbReference>
<dbReference type="Proteomes" id="UP000004263">
    <property type="component" value="Unassembled WGS sequence"/>
</dbReference>
<protein>
    <submittedName>
        <fullName evidence="5">OmpA family protein</fullName>
    </submittedName>
</protein>
<evidence type="ECO:0000256" key="2">
    <source>
        <dbReference type="PROSITE-ProRule" id="PRU00473"/>
    </source>
</evidence>
<evidence type="ECO:0000256" key="3">
    <source>
        <dbReference type="SAM" id="SignalP"/>
    </source>
</evidence>
<reference evidence="5 6" key="1">
    <citation type="submission" date="2006-03" db="EMBL/GenBank/DDBJ databases">
        <authorList>
            <person name="Pinhassi J."/>
            <person name="Pedros-Alio C."/>
            <person name="Ferriera S."/>
            <person name="Johnson J."/>
            <person name="Kravitz S."/>
            <person name="Halpern A."/>
            <person name="Remington K."/>
            <person name="Beeson K."/>
            <person name="Tran B."/>
            <person name="Rogers Y.-H."/>
            <person name="Friedman R."/>
            <person name="Venter J.C."/>
        </authorList>
    </citation>
    <scope>NUCLEOTIDE SEQUENCE [LARGE SCALE GENOMIC DNA]</scope>
    <source>
        <strain evidence="5 6">RED65</strain>
    </source>
</reference>
<dbReference type="InterPro" id="IPR006665">
    <property type="entry name" value="OmpA-like"/>
</dbReference>
<dbReference type="Gene3D" id="3.30.1330.60">
    <property type="entry name" value="OmpA-like domain"/>
    <property type="match status" value="1"/>
</dbReference>
<dbReference type="PANTHER" id="PTHR30570:SF1">
    <property type="entry name" value="PHOSPHATE-BINDING PROTEIN PSTS"/>
    <property type="match status" value="1"/>
</dbReference>
<dbReference type="OrthoDB" id="9790048at2"/>
<dbReference type="PROSITE" id="PS51123">
    <property type="entry name" value="OMPA_2"/>
    <property type="match status" value="1"/>
</dbReference>
<accession>Q1N4F6</accession>
<proteinExistence type="predicted"/>
<feature type="signal peptide" evidence="3">
    <location>
        <begin position="1"/>
        <end position="19"/>
    </location>
</feature>
<dbReference type="Pfam" id="PF12849">
    <property type="entry name" value="PBP_like_2"/>
    <property type="match status" value="1"/>
</dbReference>
<name>Q1N4F6_9GAMM</name>
<feature type="chain" id="PRO_5004194559" evidence="3">
    <location>
        <begin position="20"/>
        <end position="465"/>
    </location>
</feature>
<evidence type="ECO:0000313" key="6">
    <source>
        <dbReference type="Proteomes" id="UP000004263"/>
    </source>
</evidence>
<dbReference type="InterPro" id="IPR024370">
    <property type="entry name" value="PBP_domain"/>
</dbReference>
<dbReference type="AlphaFoldDB" id="Q1N4F6"/>
<dbReference type="SUPFAM" id="SSF53850">
    <property type="entry name" value="Periplasmic binding protein-like II"/>
    <property type="match status" value="1"/>
</dbReference>
<evidence type="ECO:0000259" key="4">
    <source>
        <dbReference type="PROSITE" id="PS51123"/>
    </source>
</evidence>
<sequence length="465" mass="51326">MKYSLLFLFSWIFSSFVFASLSVEQEARLNQSLSEILVKPAPFEALVGSSEKTLFSIQGSNTIGGSLAPNLAMEYLKAKGAKNVMIRPLPTANEKLITGDLPDQGKSVNIFIAAHGSSTGFKKLVDGQAQIWAASRPVKDKEVKAAQPLANLRAPESEHVLGIDGLAIIVNPDNPVSQLSKEQVGLIYSGQISNWSQLGGQDRAITLYARDNKSGTWDSFKSMVLAKRFTLSSDAFRYESSEDLVDSVLTDPSGIGFVGLGFVKEAKLVAISDGPAQPFQPSIMTVATEDYALSRRLFLYTPGASKNKYVNEFLAFAEGIQGQRVVNAEGYISQNVEAMDVALPDELPQDYLAMVKNAKRLSINFRFKEGSAKLDNKALKDIQRLAYYMTEHPQQELVLIGFGDRRKNKERSKLLSKLRAMAVRRELSRLGIYPDEAEGYGEYNPVAAFEQSAATKNRRVEVWLR</sequence>
<gene>
    <name evidence="5" type="ORF">RED65_00285</name>
</gene>
<keyword evidence="1 3" id="KW-0732">Signal</keyword>
<evidence type="ECO:0000256" key="1">
    <source>
        <dbReference type="ARBA" id="ARBA00022729"/>
    </source>
</evidence>
<organism evidence="5 6">
    <name type="scientific">Bermanella marisrubri</name>
    <dbReference type="NCBI Taxonomy" id="207949"/>
    <lineage>
        <taxon>Bacteria</taxon>
        <taxon>Pseudomonadati</taxon>
        <taxon>Pseudomonadota</taxon>
        <taxon>Gammaproteobacteria</taxon>
        <taxon>Oceanospirillales</taxon>
        <taxon>Oceanospirillaceae</taxon>
        <taxon>Bermanella</taxon>
    </lineage>
</organism>
<comment type="caution">
    <text evidence="5">The sequence shown here is derived from an EMBL/GenBank/DDBJ whole genome shotgun (WGS) entry which is preliminary data.</text>
</comment>